<dbReference type="AlphaFoldDB" id="A0A0F0KXQ1"/>
<sequence length="305" mass="35357">MEEWTRGEPDWRPPTKRRIGAINAAITRKVNRAHAADEARWERDKAHYDPEREKARFALLERENLQTSFEQQLAEFRSGERFPAMQVERRNREIADLEAKLARTAQEITCLTPIVADREDIVDEDGKLPSDRRKWNLIWYGITRRERVEGLMQSTSRLRDQIRATNNRSEKSGLKSELWFEERRLNALLAVPILTAEEMCADCYTPWFQHVSGGDRLETRPCPKWPLFAAQMEKFWEVVRSASARGEAVSMAPENPRPLATLAGNLPIAEVIERLSDLQKAHPDAVVKRGRANRWELWPVTQVHA</sequence>
<dbReference type="PATRIC" id="fig|582680.7.peg.1631"/>
<organism evidence="1 2">
    <name type="scientific">Microbacterium azadirachtae</name>
    <dbReference type="NCBI Taxonomy" id="582680"/>
    <lineage>
        <taxon>Bacteria</taxon>
        <taxon>Bacillati</taxon>
        <taxon>Actinomycetota</taxon>
        <taxon>Actinomycetes</taxon>
        <taxon>Micrococcales</taxon>
        <taxon>Microbacteriaceae</taxon>
        <taxon>Microbacterium</taxon>
    </lineage>
</organism>
<dbReference type="Proteomes" id="UP000033448">
    <property type="component" value="Unassembled WGS sequence"/>
</dbReference>
<keyword evidence="2" id="KW-1185">Reference proteome</keyword>
<comment type="caution">
    <text evidence="1">The sequence shown here is derived from an EMBL/GenBank/DDBJ whole genome shotgun (WGS) entry which is preliminary data.</text>
</comment>
<evidence type="ECO:0000313" key="2">
    <source>
        <dbReference type="Proteomes" id="UP000033448"/>
    </source>
</evidence>
<reference evidence="1 2" key="1">
    <citation type="submission" date="2015-02" db="EMBL/GenBank/DDBJ databases">
        <title>Draft genome sequences of ten Microbacterium spp. with emphasis on heavy metal contaminated environments.</title>
        <authorList>
            <person name="Corretto E."/>
        </authorList>
    </citation>
    <scope>NUCLEOTIDE SEQUENCE [LARGE SCALE GENOMIC DNA]</scope>
    <source>
        <strain evidence="1 2">DSM 23848</strain>
    </source>
</reference>
<evidence type="ECO:0000313" key="1">
    <source>
        <dbReference type="EMBL" id="KJL24870.1"/>
    </source>
</evidence>
<accession>A0A0F0KXQ1</accession>
<dbReference type="EMBL" id="JYIT01000072">
    <property type="protein sequence ID" value="KJL24870.1"/>
    <property type="molecule type" value="Genomic_DNA"/>
</dbReference>
<name>A0A0F0KXQ1_9MICO</name>
<gene>
    <name evidence="1" type="ORF">RL72_01593</name>
</gene>
<protein>
    <submittedName>
        <fullName evidence="1">Uncharacterized protein</fullName>
    </submittedName>
</protein>
<proteinExistence type="predicted"/>